<dbReference type="SUPFAM" id="SSF52980">
    <property type="entry name" value="Restriction endonuclease-like"/>
    <property type="match status" value="1"/>
</dbReference>
<dbReference type="GO" id="GO:0004519">
    <property type="term" value="F:endonuclease activity"/>
    <property type="evidence" value="ECO:0007669"/>
    <property type="project" value="InterPro"/>
</dbReference>
<dbReference type="EMBL" id="BFAX01000004">
    <property type="protein sequence ID" value="GBF36900.1"/>
    <property type="molecule type" value="Genomic_DNA"/>
</dbReference>
<sequence length="110" mass="12620">MAKRKGSKKETLVANKLKKLGYKILERNSVKRLNQYKKAEYDVIAKRGNKKYAIEVKSGKQTLTSNDIEKHVKKSNKIGAKPVFYVSKRVKFTKPAQELAKKKGVKIIRD</sequence>
<dbReference type="Proteomes" id="UP000290527">
    <property type="component" value="Unassembled WGS sequence"/>
</dbReference>
<evidence type="ECO:0000313" key="3">
    <source>
        <dbReference type="Proteomes" id="UP000290527"/>
    </source>
</evidence>
<feature type="domain" description="Restriction endonuclease type IV Mrr" evidence="1">
    <location>
        <begin position="8"/>
        <end position="108"/>
    </location>
</feature>
<dbReference type="InterPro" id="IPR007560">
    <property type="entry name" value="Restrct_endonuc_IV_Mrr"/>
</dbReference>
<dbReference type="AlphaFoldDB" id="A0A401HRT2"/>
<gene>
    <name evidence="2" type="ORF">MHHB_P1130</name>
</gene>
<dbReference type="GO" id="GO:0009307">
    <property type="term" value="P:DNA restriction-modification system"/>
    <property type="evidence" value="ECO:0007669"/>
    <property type="project" value="InterPro"/>
</dbReference>
<dbReference type="InterPro" id="IPR011856">
    <property type="entry name" value="tRNA_endonuc-like_dom_sf"/>
</dbReference>
<accession>A0A401HRT2</accession>
<evidence type="ECO:0000259" key="1">
    <source>
        <dbReference type="Pfam" id="PF04471"/>
    </source>
</evidence>
<dbReference type="Gene3D" id="3.40.1350.10">
    <property type="match status" value="1"/>
</dbReference>
<dbReference type="OrthoDB" id="34330at2157"/>
<name>A0A401HRT2_9EURY</name>
<dbReference type="InterPro" id="IPR011335">
    <property type="entry name" value="Restrct_endonuc-II-like"/>
</dbReference>
<evidence type="ECO:0000313" key="2">
    <source>
        <dbReference type="EMBL" id="GBF36900.1"/>
    </source>
</evidence>
<proteinExistence type="predicted"/>
<reference evidence="2 3" key="1">
    <citation type="journal article" date="2019" name="Int. J. Syst. Evol. Microbiol.">
        <title>Methanofervidicoccus abyssi gen. nov., sp. nov., a hydrogenotrophic methanogen, isolated from a hydrothermal vent chimney in the Mid-Cayman Spreading Center, the Caribbean Sea.</title>
        <authorList>
            <person name="Sakai S."/>
            <person name="Takaki Y."/>
            <person name="Miyazaki M."/>
            <person name="Ogawara M."/>
            <person name="Yanagawa K."/>
            <person name="Miyazaki J."/>
            <person name="Takai K."/>
        </authorList>
    </citation>
    <scope>NUCLEOTIDE SEQUENCE [LARGE SCALE GENOMIC DNA]</scope>
    <source>
        <strain evidence="2 3">HHB</strain>
    </source>
</reference>
<dbReference type="Pfam" id="PF04471">
    <property type="entry name" value="Mrr_cat"/>
    <property type="match status" value="1"/>
</dbReference>
<dbReference type="GO" id="GO:0003677">
    <property type="term" value="F:DNA binding"/>
    <property type="evidence" value="ECO:0007669"/>
    <property type="project" value="InterPro"/>
</dbReference>
<comment type="caution">
    <text evidence="2">The sequence shown here is derived from an EMBL/GenBank/DDBJ whole genome shotgun (WGS) entry which is preliminary data.</text>
</comment>
<dbReference type="RefSeq" id="WP_131007716.1">
    <property type="nucleotide sequence ID" value="NZ_BFAX01000004.1"/>
</dbReference>
<protein>
    <recommendedName>
        <fullName evidence="1">Restriction endonuclease type IV Mrr domain-containing protein</fullName>
    </recommendedName>
</protein>
<keyword evidence="3" id="KW-1185">Reference proteome</keyword>
<organism evidence="2 3">
    <name type="scientific">Methanofervidicoccus abyssi</name>
    <dbReference type="NCBI Taxonomy" id="2082189"/>
    <lineage>
        <taxon>Archaea</taxon>
        <taxon>Methanobacteriati</taxon>
        <taxon>Methanobacteriota</taxon>
        <taxon>Methanomada group</taxon>
        <taxon>Methanococci</taxon>
        <taxon>Methanococcales</taxon>
        <taxon>Methanofervidicoccus</taxon>
    </lineage>
</organism>